<accession>A0AAE1B7W3</accession>
<sequence>MLYKASVASVSLIRDQPELTGIPNLSVNNSLGRIRLKRVHRIDHSLSHCSRQYSTMQALNRLNLAVVCLAIVCATVPATETASCDPSPKACTRHLAPVCATFRKTFGNRCMMESELCKLAKDGFHFEKAGEDFSSCCSDAVPLMYWPTCGSDGKTYDNMWDMQNAACKNRDYLVEAPSNTCPDFPKDWGSPSSGWGTA</sequence>
<dbReference type="SMART" id="SM00280">
    <property type="entry name" value="KAZAL"/>
    <property type="match status" value="2"/>
</dbReference>
<evidence type="ECO:0000256" key="1">
    <source>
        <dbReference type="ARBA" id="ARBA00022690"/>
    </source>
</evidence>
<organism evidence="5 6">
    <name type="scientific">Elysia crispata</name>
    <name type="common">lettuce slug</name>
    <dbReference type="NCBI Taxonomy" id="231223"/>
    <lineage>
        <taxon>Eukaryota</taxon>
        <taxon>Metazoa</taxon>
        <taxon>Spiralia</taxon>
        <taxon>Lophotrochozoa</taxon>
        <taxon>Mollusca</taxon>
        <taxon>Gastropoda</taxon>
        <taxon>Heterobranchia</taxon>
        <taxon>Euthyneura</taxon>
        <taxon>Panpulmonata</taxon>
        <taxon>Sacoglossa</taxon>
        <taxon>Placobranchoidea</taxon>
        <taxon>Plakobranchidae</taxon>
        <taxon>Elysia</taxon>
    </lineage>
</organism>
<dbReference type="PANTHER" id="PTHR10913">
    <property type="entry name" value="FOLLISTATIN-RELATED"/>
    <property type="match status" value="1"/>
</dbReference>
<evidence type="ECO:0000313" key="5">
    <source>
        <dbReference type="EMBL" id="KAK3801215.1"/>
    </source>
</evidence>
<dbReference type="InterPro" id="IPR050653">
    <property type="entry name" value="Prot_Inhib_GrowthFact_Antg"/>
</dbReference>
<feature type="domain" description="Kazal-like" evidence="4">
    <location>
        <begin position="83"/>
        <end position="132"/>
    </location>
</feature>
<keyword evidence="6" id="KW-1185">Reference proteome</keyword>
<gene>
    <name evidence="5" type="ORF">RRG08_057111</name>
</gene>
<evidence type="ECO:0000256" key="3">
    <source>
        <dbReference type="ARBA" id="ARBA00023157"/>
    </source>
</evidence>
<protein>
    <recommendedName>
        <fullName evidence="4">Kazal-like domain-containing protein</fullName>
    </recommendedName>
</protein>
<comment type="caution">
    <text evidence="5">The sequence shown here is derived from an EMBL/GenBank/DDBJ whole genome shotgun (WGS) entry which is preliminary data.</text>
</comment>
<keyword evidence="3" id="KW-1015">Disulfide bond</keyword>
<keyword evidence="1" id="KW-0646">Protease inhibitor</keyword>
<dbReference type="GO" id="GO:0004867">
    <property type="term" value="F:serine-type endopeptidase inhibitor activity"/>
    <property type="evidence" value="ECO:0007669"/>
    <property type="project" value="UniProtKB-KW"/>
</dbReference>
<dbReference type="PANTHER" id="PTHR10913:SF45">
    <property type="entry name" value="FOLLISTATIN, ISOFORM A-RELATED"/>
    <property type="match status" value="1"/>
</dbReference>
<dbReference type="CDD" id="cd00104">
    <property type="entry name" value="KAZAL_FS"/>
    <property type="match status" value="2"/>
</dbReference>
<dbReference type="Proteomes" id="UP001283361">
    <property type="component" value="Unassembled WGS sequence"/>
</dbReference>
<dbReference type="AlphaFoldDB" id="A0AAE1B7W3"/>
<feature type="domain" description="Kazal-like" evidence="4">
    <location>
        <begin position="135"/>
        <end position="181"/>
    </location>
</feature>
<dbReference type="Pfam" id="PF07648">
    <property type="entry name" value="Kazal_2"/>
    <property type="match status" value="1"/>
</dbReference>
<dbReference type="InterPro" id="IPR036058">
    <property type="entry name" value="Kazal_dom_sf"/>
</dbReference>
<dbReference type="GO" id="GO:0030154">
    <property type="term" value="P:cell differentiation"/>
    <property type="evidence" value="ECO:0007669"/>
    <property type="project" value="TreeGrafter"/>
</dbReference>
<dbReference type="GO" id="GO:0005576">
    <property type="term" value="C:extracellular region"/>
    <property type="evidence" value="ECO:0007669"/>
    <property type="project" value="TreeGrafter"/>
</dbReference>
<dbReference type="SUPFAM" id="SSF100895">
    <property type="entry name" value="Kazal-type serine protease inhibitors"/>
    <property type="match status" value="2"/>
</dbReference>
<dbReference type="Pfam" id="PF00050">
    <property type="entry name" value="Kazal_1"/>
    <property type="match status" value="1"/>
</dbReference>
<evidence type="ECO:0000259" key="4">
    <source>
        <dbReference type="SMART" id="SM00280"/>
    </source>
</evidence>
<dbReference type="Gene3D" id="3.30.60.30">
    <property type="match status" value="2"/>
</dbReference>
<reference evidence="5" key="1">
    <citation type="journal article" date="2023" name="G3 (Bethesda)">
        <title>A reference genome for the long-term kleptoplast-retaining sea slug Elysia crispata morphotype clarki.</title>
        <authorList>
            <person name="Eastman K.E."/>
            <person name="Pendleton A.L."/>
            <person name="Shaikh M.A."/>
            <person name="Suttiyut T."/>
            <person name="Ogas R."/>
            <person name="Tomko P."/>
            <person name="Gavelis G."/>
            <person name="Widhalm J.R."/>
            <person name="Wisecaver J.H."/>
        </authorList>
    </citation>
    <scope>NUCLEOTIDE SEQUENCE</scope>
    <source>
        <strain evidence="5">ECLA1</strain>
    </source>
</reference>
<dbReference type="InterPro" id="IPR002350">
    <property type="entry name" value="Kazal_dom"/>
</dbReference>
<proteinExistence type="predicted"/>
<name>A0AAE1B7W3_9GAST</name>
<keyword evidence="2" id="KW-0722">Serine protease inhibitor</keyword>
<evidence type="ECO:0000256" key="2">
    <source>
        <dbReference type="ARBA" id="ARBA00022900"/>
    </source>
</evidence>
<dbReference type="EMBL" id="JAWDGP010000353">
    <property type="protein sequence ID" value="KAK3801215.1"/>
    <property type="molecule type" value="Genomic_DNA"/>
</dbReference>
<evidence type="ECO:0000313" key="6">
    <source>
        <dbReference type="Proteomes" id="UP001283361"/>
    </source>
</evidence>